<dbReference type="InterPro" id="IPR045514">
    <property type="entry name" value="DUF6478"/>
</dbReference>
<evidence type="ECO:0000313" key="1">
    <source>
        <dbReference type="EMBL" id="AUH62845.1"/>
    </source>
</evidence>
<name>A0A2H5EU65_9RHOB</name>
<keyword evidence="2" id="KW-1185">Reference proteome</keyword>
<dbReference type="Pfam" id="PF20086">
    <property type="entry name" value="DUF6478"/>
    <property type="match status" value="1"/>
</dbReference>
<gene>
    <name evidence="1" type="ORF">CX676_00590</name>
</gene>
<protein>
    <submittedName>
        <fullName evidence="1">Uncharacterized protein</fullName>
    </submittedName>
</protein>
<evidence type="ECO:0000313" key="2">
    <source>
        <dbReference type="Proteomes" id="UP000234530"/>
    </source>
</evidence>
<proteinExistence type="predicted"/>
<dbReference type="AlphaFoldDB" id="A0A2H5EU65"/>
<organism evidence="1 2">
    <name type="scientific">Paracoccus zhejiangensis</name>
    <dbReference type="NCBI Taxonomy" id="1077935"/>
    <lineage>
        <taxon>Bacteria</taxon>
        <taxon>Pseudomonadati</taxon>
        <taxon>Pseudomonadota</taxon>
        <taxon>Alphaproteobacteria</taxon>
        <taxon>Rhodobacterales</taxon>
        <taxon>Paracoccaceae</taxon>
        <taxon>Paracoccus</taxon>
    </lineage>
</organism>
<dbReference type="Proteomes" id="UP000234530">
    <property type="component" value="Chromosome"/>
</dbReference>
<dbReference type="EMBL" id="CP025430">
    <property type="protein sequence ID" value="AUH62845.1"/>
    <property type="molecule type" value="Genomic_DNA"/>
</dbReference>
<dbReference type="KEGG" id="pzh:CX676_00590"/>
<sequence>MMRSRPWWSRLVPGAARRPVAALSRVALDTRPAPAGTDLRWRPGLLSQTLTPAEISDPASGQRLGDDAALWHDSREGGLRLRQIPGAEPLAPFRLQLETEGFPGSYLSLSIDLPPEAQSDLLQAHILRLETVLWSEQPLRSFGRLNVRNGPNTDKILRDLPLPQARDSGPTVIEFDLAAMDINEKRLEKIWLDLIFEQPQANMIEIGEMILSRHLRASF</sequence>
<reference evidence="1 2" key="1">
    <citation type="journal article" date="2013" name="Antonie Van Leeuwenhoek">
        <title>Paracoccus zhejiangensis sp. nov., isolated from activated sludge in wastewater-treatment system.</title>
        <authorList>
            <person name="Wu Z.G."/>
            <person name="Zhang D.F."/>
            <person name="Liu Y.L."/>
            <person name="Wang F."/>
            <person name="Jiang X."/>
            <person name="Li C."/>
            <person name="Li S.P."/>
            <person name="Hong Q."/>
            <person name="Li W.J."/>
        </authorList>
    </citation>
    <scope>NUCLEOTIDE SEQUENCE [LARGE SCALE GENOMIC DNA]</scope>
    <source>
        <strain evidence="1 2">J6</strain>
    </source>
</reference>
<accession>A0A2H5EU65</accession>